<dbReference type="GO" id="GO:0022857">
    <property type="term" value="F:transmembrane transporter activity"/>
    <property type="evidence" value="ECO:0007669"/>
    <property type="project" value="InterPro"/>
</dbReference>
<evidence type="ECO:0000256" key="5">
    <source>
        <dbReference type="ARBA" id="ARBA00022692"/>
    </source>
</evidence>
<reference evidence="9" key="1">
    <citation type="submission" date="2019-10" db="EMBL/GenBank/DDBJ databases">
        <title>Lactobacillus agilis SY111 Whole Genome Sequencing Project.</title>
        <authorList>
            <person name="Suzuki S."/>
            <person name="Endo A."/>
            <person name="Maeno S."/>
            <person name="Shiwa Y."/>
            <person name="Matsutani M."/>
            <person name="Kajikawa A."/>
        </authorList>
    </citation>
    <scope>NUCLEOTIDE SEQUENCE</scope>
    <source>
        <strain evidence="9">SY111</strain>
    </source>
</reference>
<keyword evidence="2" id="KW-0813">Transport</keyword>
<keyword evidence="7 8" id="KW-0472">Membrane</keyword>
<evidence type="ECO:0000256" key="6">
    <source>
        <dbReference type="ARBA" id="ARBA00022989"/>
    </source>
</evidence>
<protein>
    <submittedName>
        <fullName evidence="9">Ribose ABC transporter permease protein</fullName>
    </submittedName>
</protein>
<name>A0A6F9XS81_9LACO</name>
<dbReference type="EMBL" id="BLAN01000053">
    <property type="protein sequence ID" value="GET08092.1"/>
    <property type="molecule type" value="Genomic_DNA"/>
</dbReference>
<dbReference type="CDD" id="cd06579">
    <property type="entry name" value="TM_PBP1_transp_AraH_like"/>
    <property type="match status" value="1"/>
</dbReference>
<sequence length="324" mass="33808">MEKLTKNKWNLKEFVKENSPMVALVVLFILAVVLEGTTFLNLNNLINILLNNAIIGIISLGMMLVIITAGIDLSVGSMLAAIGLITIYVLNQTNSILLAFGAAIVSGAVLGALTGVLVAQFAIPAFIVTLGTMRIYRSLAQYALNGGGSTTMGSSSDSFISIANTSILGIPVPVWIWILTVLVISLLTKKTAFGRHVYAVGSNERATFLAGINVKKILILVYAVAGVLVAIAAILEASRLGSMNSSSSGLNYEMDAIAATVIGGTAMMGGRGSVSGTVFGTLTLGIINNLMNLMGMPSFLVGTVKGLIIIVAVLMQKALDRKGD</sequence>
<keyword evidence="4" id="KW-0997">Cell inner membrane</keyword>
<proteinExistence type="predicted"/>
<evidence type="ECO:0000256" key="1">
    <source>
        <dbReference type="ARBA" id="ARBA00004651"/>
    </source>
</evidence>
<feature type="transmembrane region" description="Helical" evidence="8">
    <location>
        <begin position="73"/>
        <end position="90"/>
    </location>
</feature>
<keyword evidence="6 8" id="KW-1133">Transmembrane helix</keyword>
<gene>
    <name evidence="9" type="ORF">SY111_07160</name>
</gene>
<comment type="subcellular location">
    <subcellularLocation>
        <location evidence="1">Cell membrane</location>
        <topology evidence="1">Multi-pass membrane protein</topology>
    </subcellularLocation>
</comment>
<evidence type="ECO:0000256" key="3">
    <source>
        <dbReference type="ARBA" id="ARBA00022475"/>
    </source>
</evidence>
<feature type="transmembrane region" description="Helical" evidence="8">
    <location>
        <begin position="294"/>
        <end position="315"/>
    </location>
</feature>
<dbReference type="Pfam" id="PF02653">
    <property type="entry name" value="BPD_transp_2"/>
    <property type="match status" value="1"/>
</dbReference>
<keyword evidence="3" id="KW-1003">Cell membrane</keyword>
<dbReference type="PANTHER" id="PTHR32196:SF21">
    <property type="entry name" value="ABC TRANSPORTER PERMEASE PROTEIN YPHD-RELATED"/>
    <property type="match status" value="1"/>
</dbReference>
<feature type="transmembrane region" description="Helical" evidence="8">
    <location>
        <begin position="167"/>
        <end position="187"/>
    </location>
</feature>
<accession>A0A6F9XS81</accession>
<dbReference type="PANTHER" id="PTHR32196">
    <property type="entry name" value="ABC TRANSPORTER PERMEASE PROTEIN YPHD-RELATED-RELATED"/>
    <property type="match status" value="1"/>
</dbReference>
<feature type="transmembrane region" description="Helical" evidence="8">
    <location>
        <begin position="217"/>
        <end position="235"/>
    </location>
</feature>
<comment type="caution">
    <text evidence="9">The sequence shown here is derived from an EMBL/GenBank/DDBJ whole genome shotgun (WGS) entry which is preliminary data.</text>
</comment>
<feature type="transmembrane region" description="Helical" evidence="8">
    <location>
        <begin position="48"/>
        <end position="66"/>
    </location>
</feature>
<dbReference type="Proteomes" id="UP000494178">
    <property type="component" value="Unassembled WGS sequence"/>
</dbReference>
<dbReference type="GO" id="GO:0005886">
    <property type="term" value="C:plasma membrane"/>
    <property type="evidence" value="ECO:0007669"/>
    <property type="project" value="UniProtKB-SubCell"/>
</dbReference>
<organism evidence="9">
    <name type="scientific">Ligilactobacillus agilis</name>
    <dbReference type="NCBI Taxonomy" id="1601"/>
    <lineage>
        <taxon>Bacteria</taxon>
        <taxon>Bacillati</taxon>
        <taxon>Bacillota</taxon>
        <taxon>Bacilli</taxon>
        <taxon>Lactobacillales</taxon>
        <taxon>Lactobacillaceae</taxon>
        <taxon>Ligilactobacillus</taxon>
    </lineage>
</organism>
<evidence type="ECO:0000256" key="7">
    <source>
        <dbReference type="ARBA" id="ARBA00023136"/>
    </source>
</evidence>
<keyword evidence="5 8" id="KW-0812">Transmembrane</keyword>
<evidence type="ECO:0000256" key="2">
    <source>
        <dbReference type="ARBA" id="ARBA00022448"/>
    </source>
</evidence>
<dbReference type="RefSeq" id="WP_172585816.1">
    <property type="nucleotide sequence ID" value="NZ_BLAN01000053.1"/>
</dbReference>
<evidence type="ECO:0000256" key="8">
    <source>
        <dbReference type="SAM" id="Phobius"/>
    </source>
</evidence>
<evidence type="ECO:0000256" key="4">
    <source>
        <dbReference type="ARBA" id="ARBA00022519"/>
    </source>
</evidence>
<dbReference type="AlphaFoldDB" id="A0A6F9XS81"/>
<feature type="transmembrane region" description="Helical" evidence="8">
    <location>
        <begin position="96"/>
        <end position="128"/>
    </location>
</feature>
<feature type="transmembrane region" description="Helical" evidence="8">
    <location>
        <begin position="21"/>
        <end position="42"/>
    </location>
</feature>
<dbReference type="InterPro" id="IPR001851">
    <property type="entry name" value="ABC_transp_permease"/>
</dbReference>
<evidence type="ECO:0000313" key="9">
    <source>
        <dbReference type="EMBL" id="GET08092.1"/>
    </source>
</evidence>